<organism evidence="5 6">
    <name type="scientific">Lasius niger</name>
    <name type="common">Black garden ant</name>
    <dbReference type="NCBI Taxonomy" id="67767"/>
    <lineage>
        <taxon>Eukaryota</taxon>
        <taxon>Metazoa</taxon>
        <taxon>Ecdysozoa</taxon>
        <taxon>Arthropoda</taxon>
        <taxon>Hexapoda</taxon>
        <taxon>Insecta</taxon>
        <taxon>Pterygota</taxon>
        <taxon>Neoptera</taxon>
        <taxon>Endopterygota</taxon>
        <taxon>Hymenoptera</taxon>
        <taxon>Apocrita</taxon>
        <taxon>Aculeata</taxon>
        <taxon>Formicoidea</taxon>
        <taxon>Formicidae</taxon>
        <taxon>Formicinae</taxon>
        <taxon>Lasius</taxon>
        <taxon>Lasius</taxon>
    </lineage>
</organism>
<dbReference type="Proteomes" id="UP000036403">
    <property type="component" value="Unassembled WGS sequence"/>
</dbReference>
<keyword evidence="3" id="KW-0863">Zinc-finger</keyword>
<reference evidence="5 6" key="1">
    <citation type="submission" date="2015-04" db="EMBL/GenBank/DDBJ databases">
        <title>Lasius niger genome sequencing.</title>
        <authorList>
            <person name="Konorov E.A."/>
            <person name="Nikitin M.A."/>
            <person name="Kirill M.V."/>
            <person name="Chang P."/>
        </authorList>
    </citation>
    <scope>NUCLEOTIDE SEQUENCE [LARGE SCALE GENOMIC DNA]</scope>
    <source>
        <tissue evidence="5">Whole</tissue>
    </source>
</reference>
<dbReference type="PANTHER" id="PTHR23080">
    <property type="entry name" value="THAP DOMAIN PROTEIN"/>
    <property type="match status" value="1"/>
</dbReference>
<keyword evidence="2" id="KW-0479">Metal-binding</keyword>
<dbReference type="PaxDb" id="67767-A0A0J7K2D6"/>
<dbReference type="OrthoDB" id="7446692at2759"/>
<keyword evidence="6" id="KW-1185">Reference proteome</keyword>
<evidence type="ECO:0000313" key="5">
    <source>
        <dbReference type="EMBL" id="KMQ84578.1"/>
    </source>
</evidence>
<name>A0A0J7K2D6_LASNI</name>
<comment type="cofactor">
    <cofactor evidence="1">
        <name>a divalent metal cation</name>
        <dbReference type="ChEBI" id="CHEBI:60240"/>
    </cofactor>
</comment>
<evidence type="ECO:0000313" key="6">
    <source>
        <dbReference type="Proteomes" id="UP000036403"/>
    </source>
</evidence>
<sequence length="673" mass="78276">MAENRLHCFICGIVQRPRVLGRIPVDDPENRREIINRFRRNLGRPLADNENSFDENSRICLACRGSVNDEMRFENDESYTRLNVLRRVHNHACFICHENGHTERLSLSCRANAYVNANVYITKNASCCPQHLDNEGCILRALLPGFPYLDRLYRLVGRELLEFLNMLRVMAKNDRPDFENENSFSDDEFRSITATTKDQFNEMLTFCDPVLENNRNRYVYKKDLLMFLCKLKQGLSDDFLKLIFNYNSRQAVSMAISTVRKSLMIRFVPQNIGLNAITREQYIQQHVTEFANILYNKEENVRKVIACIDGTYSYIEKSSNFQALRQSYCLHKGRHLVKPALIVAPDGYILDIHGPYFSDARNNDAAMLEREFQNDAGALRDWLGENAIIIVDRGYRDVLPLLQNLGIETHMPPLLQEGQTQLSTEDANDSRLITKSRWIVEARNGHVKMIFKFFKGIIANHHVIQLREYYLIAGALINRYREHILMEGATADLAREMLQRARTANNLQNKVLQENLRRRIAIWNTLDHNQVLDFPPLTLNYLRDLTMGIYQIELAPSYIQNKLLRDNSEILQVDVHQQEADLVRLRVYSRFRNATRYQLWIQFTERCRQHNNNEPILGYYCTCKTGARTLGTCAHVASVLWFLGYARHQPNVKYPSTGLLDNIADVGERNVRN</sequence>
<dbReference type="InterPro" id="IPR007527">
    <property type="entry name" value="Znf_SWIM"/>
</dbReference>
<accession>A0A0J7K2D6</accession>
<dbReference type="EMBL" id="LBMM01016052">
    <property type="protein sequence ID" value="KMQ84578.1"/>
    <property type="molecule type" value="Genomic_DNA"/>
</dbReference>
<evidence type="ECO:0000256" key="3">
    <source>
        <dbReference type="PROSITE-ProRule" id="PRU00325"/>
    </source>
</evidence>
<evidence type="ECO:0000256" key="1">
    <source>
        <dbReference type="ARBA" id="ARBA00001968"/>
    </source>
</evidence>
<evidence type="ECO:0000259" key="4">
    <source>
        <dbReference type="PROSITE" id="PS50966"/>
    </source>
</evidence>
<dbReference type="Pfam" id="PF13359">
    <property type="entry name" value="DDE_Tnp_4"/>
    <property type="match status" value="1"/>
</dbReference>
<dbReference type="AlphaFoldDB" id="A0A0J7K2D6"/>
<keyword evidence="3" id="KW-0862">Zinc</keyword>
<protein>
    <submittedName>
        <fullName evidence="5">Vacuolar protein sorting-associated protein 13c</fullName>
    </submittedName>
</protein>
<gene>
    <name evidence="5" type="ORF">RF55_17522</name>
</gene>
<dbReference type="InterPro" id="IPR027806">
    <property type="entry name" value="HARBI1_dom"/>
</dbReference>
<comment type="caution">
    <text evidence="5">The sequence shown here is derived from an EMBL/GenBank/DDBJ whole genome shotgun (WGS) entry which is preliminary data.</text>
</comment>
<proteinExistence type="predicted"/>
<dbReference type="GO" id="GO:0008270">
    <property type="term" value="F:zinc ion binding"/>
    <property type="evidence" value="ECO:0007669"/>
    <property type="project" value="UniProtKB-KW"/>
</dbReference>
<evidence type="ECO:0000256" key="2">
    <source>
        <dbReference type="ARBA" id="ARBA00022723"/>
    </source>
</evidence>
<dbReference type="PROSITE" id="PS50966">
    <property type="entry name" value="ZF_SWIM"/>
    <property type="match status" value="1"/>
</dbReference>
<feature type="domain" description="SWIM-type" evidence="4">
    <location>
        <begin position="597"/>
        <end position="644"/>
    </location>
</feature>